<comment type="similarity">
    <text evidence="2">Belongs to the glycosyl hydrolase 3 family.</text>
</comment>
<keyword evidence="7" id="KW-0119">Carbohydrate metabolism</keyword>
<evidence type="ECO:0000256" key="3">
    <source>
        <dbReference type="ARBA" id="ARBA00022651"/>
    </source>
</evidence>
<dbReference type="InterPro" id="IPR001764">
    <property type="entry name" value="Glyco_hydro_3_N"/>
</dbReference>
<dbReference type="Gene3D" id="2.60.40.10">
    <property type="entry name" value="Immunoglobulins"/>
    <property type="match status" value="1"/>
</dbReference>
<dbReference type="Proteomes" id="UP000030752">
    <property type="component" value="Unassembled WGS sequence"/>
</dbReference>
<dbReference type="InterPro" id="IPR036962">
    <property type="entry name" value="Glyco_hydro_3_N_sf"/>
</dbReference>
<comment type="catalytic activity">
    <reaction evidence="10">
        <text>Hydrolysis of (1-&gt;4)-beta-D-xylans, to remove successive D-xylose residues from the non-reducing termini.</text>
        <dbReference type="EC" id="3.2.1.37"/>
    </reaction>
</comment>
<dbReference type="Gene3D" id="3.40.50.1700">
    <property type="entry name" value="Glycoside hydrolase family 3 C-terminal domain"/>
    <property type="match status" value="1"/>
</dbReference>
<dbReference type="Gene3D" id="3.20.20.300">
    <property type="entry name" value="Glycoside hydrolase, family 3, N-terminal domain"/>
    <property type="match status" value="1"/>
</dbReference>
<dbReference type="Pfam" id="PF01915">
    <property type="entry name" value="Glyco_hydro_3_C"/>
    <property type="match status" value="1"/>
</dbReference>
<name>W2RZ60_CYPE1</name>
<dbReference type="EC" id="3.2.1.37" evidence="11"/>
<dbReference type="PANTHER" id="PTHR42721:SF3">
    <property type="entry name" value="BETA-D-XYLOSIDASE 5-RELATED"/>
    <property type="match status" value="1"/>
</dbReference>
<evidence type="ECO:0000256" key="9">
    <source>
        <dbReference type="ARBA" id="ARBA00023326"/>
    </source>
</evidence>
<evidence type="ECO:0000256" key="7">
    <source>
        <dbReference type="ARBA" id="ARBA00023277"/>
    </source>
</evidence>
<evidence type="ECO:0000313" key="15">
    <source>
        <dbReference type="Proteomes" id="UP000030752"/>
    </source>
</evidence>
<dbReference type="VEuPathDB" id="FungiDB:HMPREF1541_03679"/>
<dbReference type="GO" id="GO:0046556">
    <property type="term" value="F:alpha-L-arabinofuranosidase activity"/>
    <property type="evidence" value="ECO:0007669"/>
    <property type="project" value="TreeGrafter"/>
</dbReference>
<dbReference type="InterPro" id="IPR036881">
    <property type="entry name" value="Glyco_hydro_3_C_sf"/>
</dbReference>
<dbReference type="SUPFAM" id="SSF52279">
    <property type="entry name" value="Beta-D-glucan exohydrolase, C-terminal domain"/>
    <property type="match status" value="1"/>
</dbReference>
<gene>
    <name evidence="14" type="ORF">HMPREF1541_03679</name>
</gene>
<dbReference type="SMART" id="SM01217">
    <property type="entry name" value="Fn3_like"/>
    <property type="match status" value="1"/>
</dbReference>
<dbReference type="GO" id="GO:0045493">
    <property type="term" value="P:xylan catabolic process"/>
    <property type="evidence" value="ECO:0007669"/>
    <property type="project" value="UniProtKB-UniPathway"/>
</dbReference>
<dbReference type="InterPro" id="IPR002772">
    <property type="entry name" value="Glyco_hydro_3_C"/>
</dbReference>
<evidence type="ECO:0000259" key="13">
    <source>
        <dbReference type="SMART" id="SM01217"/>
    </source>
</evidence>
<evidence type="ECO:0000256" key="5">
    <source>
        <dbReference type="ARBA" id="ARBA00022801"/>
    </source>
</evidence>
<dbReference type="EMBL" id="KB822719">
    <property type="protein sequence ID" value="ETN41742.1"/>
    <property type="molecule type" value="Genomic_DNA"/>
</dbReference>
<dbReference type="AlphaFoldDB" id="W2RZ60"/>
<evidence type="ECO:0000256" key="11">
    <source>
        <dbReference type="ARBA" id="ARBA00026107"/>
    </source>
</evidence>
<dbReference type="InterPro" id="IPR013783">
    <property type="entry name" value="Ig-like_fold"/>
</dbReference>
<dbReference type="Pfam" id="PF00933">
    <property type="entry name" value="Glyco_hydro_3"/>
    <property type="match status" value="1"/>
</dbReference>
<evidence type="ECO:0000256" key="6">
    <source>
        <dbReference type="ARBA" id="ARBA00023180"/>
    </source>
</evidence>
<feature type="signal peptide" evidence="12">
    <location>
        <begin position="1"/>
        <end position="20"/>
    </location>
</feature>
<keyword evidence="5" id="KW-0378">Hydrolase</keyword>
<keyword evidence="15" id="KW-1185">Reference proteome</keyword>
<accession>W2RZ60</accession>
<dbReference type="OrthoDB" id="47059at2759"/>
<evidence type="ECO:0000313" key="14">
    <source>
        <dbReference type="EMBL" id="ETN41742.1"/>
    </source>
</evidence>
<dbReference type="GO" id="GO:0009044">
    <property type="term" value="F:xylan 1,4-beta-xylosidase activity"/>
    <property type="evidence" value="ECO:0007669"/>
    <property type="project" value="UniProtKB-EC"/>
</dbReference>
<evidence type="ECO:0000256" key="2">
    <source>
        <dbReference type="ARBA" id="ARBA00005336"/>
    </source>
</evidence>
<dbReference type="eggNOG" id="ENOG502QQ55">
    <property type="taxonomic scope" value="Eukaryota"/>
</dbReference>
<keyword evidence="6" id="KW-0325">Glycoprotein</keyword>
<comment type="pathway">
    <text evidence="1">Glycan degradation; xylan degradation.</text>
</comment>
<dbReference type="InterPro" id="IPR044993">
    <property type="entry name" value="BXL"/>
</dbReference>
<evidence type="ECO:0000256" key="10">
    <source>
        <dbReference type="ARBA" id="ARBA00024574"/>
    </source>
</evidence>
<keyword evidence="9" id="KW-0624">Polysaccharide degradation</keyword>
<evidence type="ECO:0000256" key="8">
    <source>
        <dbReference type="ARBA" id="ARBA00023295"/>
    </source>
</evidence>
<dbReference type="STRING" id="1220924.W2RZ60"/>
<dbReference type="HOGENOM" id="CLU_004542_5_3_1"/>
<dbReference type="RefSeq" id="XP_008716251.1">
    <property type="nucleotide sequence ID" value="XM_008718029.1"/>
</dbReference>
<keyword evidence="8" id="KW-0326">Glycosidase</keyword>
<dbReference type="SUPFAM" id="SSF51445">
    <property type="entry name" value="(Trans)glycosidases"/>
    <property type="match status" value="1"/>
</dbReference>
<evidence type="ECO:0000256" key="1">
    <source>
        <dbReference type="ARBA" id="ARBA00004851"/>
    </source>
</evidence>
<keyword evidence="3" id="KW-0858">Xylan degradation</keyword>
<feature type="domain" description="Fibronectin type III-like" evidence="13">
    <location>
        <begin position="680"/>
        <end position="750"/>
    </location>
</feature>
<evidence type="ECO:0000256" key="12">
    <source>
        <dbReference type="SAM" id="SignalP"/>
    </source>
</evidence>
<evidence type="ECO:0000256" key="4">
    <source>
        <dbReference type="ARBA" id="ARBA00022729"/>
    </source>
</evidence>
<dbReference type="UniPathway" id="UPA00114"/>
<dbReference type="InterPro" id="IPR017853">
    <property type="entry name" value="GH"/>
</dbReference>
<protein>
    <recommendedName>
        <fullName evidence="11">xylan 1,4-beta-xylosidase</fullName>
        <ecNumber evidence="11">3.2.1.37</ecNumber>
    </recommendedName>
</protein>
<dbReference type="InterPro" id="IPR026891">
    <property type="entry name" value="Fn3-like"/>
</dbReference>
<keyword evidence="4 12" id="KW-0732">Signal</keyword>
<dbReference type="InParanoid" id="W2RZ60"/>
<dbReference type="GO" id="GO:0031222">
    <property type="term" value="P:arabinan catabolic process"/>
    <property type="evidence" value="ECO:0007669"/>
    <property type="project" value="TreeGrafter"/>
</dbReference>
<proteinExistence type="inferred from homology"/>
<feature type="chain" id="PRO_5004825307" description="xylan 1,4-beta-xylosidase" evidence="12">
    <location>
        <begin position="21"/>
        <end position="797"/>
    </location>
</feature>
<sequence length="797" mass="87481">MKRQTWRYAAALVLLTSTAASELLLHAYPDCSAGPLAANAVCDQSKTITERATALIGALTLEEKVNITGNVSPGVPRVGLPPYHWWNEALHGVALAPGTTFSDEGEFSYATCFPQPYTMGAAFDDQLVRDVAGVISTEGRAFSNARRAGVNFWSPNLNPFRDPRWGRGQEVPSEDVYHTKQYGKAFIRGMQGDDPHRWKVMATCKHVAAYDLENWHGRVRYGFDATVSSQDLAEYYMQPFQMCVRDEKVASLMCSYNAINGTPACADPYLMKDIVRDHWDWKDEGTYMVSDCGAVRYAYSDHHFRGSREEMVTESLKSGIDIDCGYYYPDYLGSAVRQGLLSEDDINQALIRAYSGLIRTGFFDLDNPYRSVSWADVGTPEADQLALRIAEEGVVLLKNGGILPLQVPQDRNLTIAAFGSWMNATVEMQGNYQGLAKSIKSPLEALQALDNATILTANWQRSKYEFVQTVKPDVIVIADGNRLQDAMETVDRDLLEWHGEMSDVVSSLSGLGIPIVVINMGEQCDNGPYLRDDGVSAVLWAGYGGQAGGEALANILTGKAAPAGRLPVTQYPTEYVYSIDMTDMALRPDPRTGKPGRTYRWYDNATLPFGYGLHYTTFSMSLDSPATLPTSFAIADLIARCDTSKPLDLCPFHPFNNKSDSRSNGLAATVTNTGTTSSDFVALAFIAGEFGPQPYPRKTLVAYDRLHGITAGASQAVDLQVSLGGLARHDESGNQVLFPGKYRLLLDEPSVVAWEYELVGEEAVLDLWPQPRGAGAGRVPEKSVKQRVSMGEVHGEL</sequence>
<reference evidence="14 15" key="1">
    <citation type="submission" date="2013-03" db="EMBL/GenBank/DDBJ databases">
        <title>The Genome Sequence of Phialophora europaea CBS 101466.</title>
        <authorList>
            <consortium name="The Broad Institute Genomics Platform"/>
            <person name="Cuomo C."/>
            <person name="de Hoog S."/>
            <person name="Gorbushina A."/>
            <person name="Walker B."/>
            <person name="Young S.K."/>
            <person name="Zeng Q."/>
            <person name="Gargeya S."/>
            <person name="Fitzgerald M."/>
            <person name="Haas B."/>
            <person name="Abouelleil A."/>
            <person name="Allen A.W."/>
            <person name="Alvarado L."/>
            <person name="Arachchi H.M."/>
            <person name="Berlin A.M."/>
            <person name="Chapman S.B."/>
            <person name="Gainer-Dewar J."/>
            <person name="Goldberg J."/>
            <person name="Griggs A."/>
            <person name="Gujja S."/>
            <person name="Hansen M."/>
            <person name="Howarth C."/>
            <person name="Imamovic A."/>
            <person name="Ireland A."/>
            <person name="Larimer J."/>
            <person name="McCowan C."/>
            <person name="Murphy C."/>
            <person name="Pearson M."/>
            <person name="Poon T.W."/>
            <person name="Priest M."/>
            <person name="Roberts A."/>
            <person name="Saif S."/>
            <person name="Shea T."/>
            <person name="Sisk P."/>
            <person name="Sykes S."/>
            <person name="Wortman J."/>
            <person name="Nusbaum C."/>
            <person name="Birren B."/>
        </authorList>
    </citation>
    <scope>NUCLEOTIDE SEQUENCE [LARGE SCALE GENOMIC DNA]</scope>
    <source>
        <strain evidence="14 15">CBS 101466</strain>
    </source>
</reference>
<dbReference type="GeneID" id="19971018"/>
<organism evidence="14 15">
    <name type="scientific">Cyphellophora europaea (strain CBS 101466)</name>
    <name type="common">Phialophora europaea</name>
    <dbReference type="NCBI Taxonomy" id="1220924"/>
    <lineage>
        <taxon>Eukaryota</taxon>
        <taxon>Fungi</taxon>
        <taxon>Dikarya</taxon>
        <taxon>Ascomycota</taxon>
        <taxon>Pezizomycotina</taxon>
        <taxon>Eurotiomycetes</taxon>
        <taxon>Chaetothyriomycetidae</taxon>
        <taxon>Chaetothyriales</taxon>
        <taxon>Cyphellophoraceae</taxon>
        <taxon>Cyphellophora</taxon>
    </lineage>
</organism>
<dbReference type="PANTHER" id="PTHR42721">
    <property type="entry name" value="SUGAR HYDROLASE-RELATED"/>
    <property type="match status" value="1"/>
</dbReference>